<evidence type="ECO:0000313" key="1">
    <source>
        <dbReference type="EMBL" id="TXJ41427.1"/>
    </source>
</evidence>
<dbReference type="InterPro" id="IPR014998">
    <property type="entry name" value="DUF1848"/>
</dbReference>
<sequence>MIISASRRTDIPCYYCDWFFDRIKEGYCLVRNPFNSHQVSKIDLSADVVDCIVFWTKDVSPMIDKLYLIKDYKYYFQFTINSYGEDIENVISKRKEKIIYSFKKLSEKIGKEKVLWRYDPIILSDKYSLDYHKKHFEYLIKELHNYTQKCIISFVDIYKKIENKIKDINIKKDDDSIFELASFISDIAKHYNITVESCCEDLPNIGKSKCIDESLISKIVGYNIKAKKDKNQRLNCGCVESIDIGAYNTCLSDCIYCYANNKNNIKNSSVFLEQYKQLSDLYIVTERKCYSLKE</sequence>
<proteinExistence type="predicted"/>
<dbReference type="AlphaFoldDB" id="A0A5C8ETU9"/>
<name>A0A5C8ETU9_BRAPL</name>
<dbReference type="Proteomes" id="UP000323176">
    <property type="component" value="Unassembled WGS sequence"/>
</dbReference>
<dbReference type="EMBL" id="SAXY01000044">
    <property type="protein sequence ID" value="TXJ41427.1"/>
    <property type="molecule type" value="Genomic_DNA"/>
</dbReference>
<gene>
    <name evidence="1" type="ORF">EPJ72_06905</name>
</gene>
<dbReference type="OrthoDB" id="9771212at2"/>
<evidence type="ECO:0000313" key="2">
    <source>
        <dbReference type="Proteomes" id="UP000323176"/>
    </source>
</evidence>
<comment type="caution">
    <text evidence="1">The sequence shown here is derived from an EMBL/GenBank/DDBJ whole genome shotgun (WGS) entry which is preliminary data.</text>
</comment>
<dbReference type="Pfam" id="PF08902">
    <property type="entry name" value="DUF1848"/>
    <property type="match status" value="1"/>
</dbReference>
<protein>
    <submittedName>
        <fullName evidence="1">DUF1848 domain-containing protein</fullName>
    </submittedName>
</protein>
<organism evidence="1 2">
    <name type="scientific">Brachyspira pilosicoli</name>
    <name type="common">Serpulina pilosicoli</name>
    <dbReference type="NCBI Taxonomy" id="52584"/>
    <lineage>
        <taxon>Bacteria</taxon>
        <taxon>Pseudomonadati</taxon>
        <taxon>Spirochaetota</taxon>
        <taxon>Spirochaetia</taxon>
        <taxon>Brachyspirales</taxon>
        <taxon>Brachyspiraceae</taxon>
        <taxon>Brachyspira</taxon>
    </lineage>
</organism>
<reference evidence="1 2" key="1">
    <citation type="journal article" date="1992" name="Lakartidningen">
        <title>[Penicillin V and not amoxicillin is the first choice preparation in acute otitis].</title>
        <authorList>
            <person name="Kamme C."/>
            <person name="Lundgren K."/>
            <person name="Prellner K."/>
        </authorList>
    </citation>
    <scope>NUCLEOTIDE SEQUENCE [LARGE SCALE GENOMIC DNA]</scope>
    <source>
        <strain evidence="1 2">PC5538III-hc</strain>
    </source>
</reference>
<accession>A0A5C8ETU9</accession>